<evidence type="ECO:0000256" key="1">
    <source>
        <dbReference type="ARBA" id="ARBA00022723"/>
    </source>
</evidence>
<gene>
    <name evidence="2" type="ORF">H0B56_12905</name>
</gene>
<keyword evidence="3" id="KW-1185">Reference proteome</keyword>
<protein>
    <recommendedName>
        <fullName evidence="4">Copper binding protein, plastocyanin/azurin family</fullName>
    </recommendedName>
</protein>
<proteinExistence type="predicted"/>
<dbReference type="SUPFAM" id="SSF49503">
    <property type="entry name" value="Cupredoxins"/>
    <property type="match status" value="1"/>
</dbReference>
<dbReference type="EMBL" id="JACCKD010000004">
    <property type="protein sequence ID" value="MBA0126442.1"/>
    <property type="molecule type" value="Genomic_DNA"/>
</dbReference>
<dbReference type="Gene3D" id="2.60.40.420">
    <property type="entry name" value="Cupredoxins - blue copper proteins"/>
    <property type="match status" value="1"/>
</dbReference>
<keyword evidence="1" id="KW-0479">Metal-binding</keyword>
<dbReference type="PROSITE" id="PS00079">
    <property type="entry name" value="MULTICOPPER_OXIDASE1"/>
    <property type="match status" value="1"/>
</dbReference>
<sequence length="46" mass="5217">MEEETADLEPGESEKFTVTLEVGEYEIYCPVGDHEHRGMRTTITVS</sequence>
<organism evidence="2 3">
    <name type="scientific">Haloechinothrix aidingensis</name>
    <dbReference type="NCBI Taxonomy" id="2752311"/>
    <lineage>
        <taxon>Bacteria</taxon>
        <taxon>Bacillati</taxon>
        <taxon>Actinomycetota</taxon>
        <taxon>Actinomycetes</taxon>
        <taxon>Pseudonocardiales</taxon>
        <taxon>Pseudonocardiaceae</taxon>
        <taxon>Haloechinothrix</taxon>
    </lineage>
</organism>
<reference evidence="2 3" key="1">
    <citation type="submission" date="2020-07" db="EMBL/GenBank/DDBJ databases">
        <title>Genome of Haloechinothrix sp.</title>
        <authorList>
            <person name="Tang S.-K."/>
            <person name="Yang L."/>
            <person name="Zhu W.-Y."/>
        </authorList>
    </citation>
    <scope>NUCLEOTIDE SEQUENCE [LARGE SCALE GENOMIC DNA]</scope>
    <source>
        <strain evidence="2 3">YIM 98757</strain>
    </source>
</reference>
<accession>A0A838AB17</accession>
<evidence type="ECO:0008006" key="4">
    <source>
        <dbReference type="Google" id="ProtNLM"/>
    </source>
</evidence>
<dbReference type="RefSeq" id="WP_180893267.1">
    <property type="nucleotide sequence ID" value="NZ_JACCKD010000004.1"/>
</dbReference>
<evidence type="ECO:0000313" key="2">
    <source>
        <dbReference type="EMBL" id="MBA0126442.1"/>
    </source>
</evidence>
<dbReference type="Proteomes" id="UP000582974">
    <property type="component" value="Unassembled WGS sequence"/>
</dbReference>
<dbReference type="InterPro" id="IPR033138">
    <property type="entry name" value="Cu_oxidase_CS"/>
</dbReference>
<evidence type="ECO:0000313" key="3">
    <source>
        <dbReference type="Proteomes" id="UP000582974"/>
    </source>
</evidence>
<dbReference type="GO" id="GO:0046872">
    <property type="term" value="F:metal ion binding"/>
    <property type="evidence" value="ECO:0007669"/>
    <property type="project" value="UniProtKB-KW"/>
</dbReference>
<name>A0A838AB17_9PSEU</name>
<dbReference type="InterPro" id="IPR008972">
    <property type="entry name" value="Cupredoxin"/>
</dbReference>
<comment type="caution">
    <text evidence="2">The sequence shown here is derived from an EMBL/GenBank/DDBJ whole genome shotgun (WGS) entry which is preliminary data.</text>
</comment>
<dbReference type="AlphaFoldDB" id="A0A838AB17"/>